<reference evidence="2" key="2">
    <citation type="journal article" date="2007" name="Science">
        <title>Draft genome sequence of the sexually transmitted pathogen Trichomonas vaginalis.</title>
        <authorList>
            <person name="Carlton J.M."/>
            <person name="Hirt R.P."/>
            <person name="Silva J.C."/>
            <person name="Delcher A.L."/>
            <person name="Schatz M."/>
            <person name="Zhao Q."/>
            <person name="Wortman J.R."/>
            <person name="Bidwell S.L."/>
            <person name="Alsmark U.C.M."/>
            <person name="Besteiro S."/>
            <person name="Sicheritz-Ponten T."/>
            <person name="Noel C.J."/>
            <person name="Dacks J.B."/>
            <person name="Foster P.G."/>
            <person name="Simillion C."/>
            <person name="Van de Peer Y."/>
            <person name="Miranda-Saavedra D."/>
            <person name="Barton G.J."/>
            <person name="Westrop G.D."/>
            <person name="Mueller S."/>
            <person name="Dessi D."/>
            <person name="Fiori P.L."/>
            <person name="Ren Q."/>
            <person name="Paulsen I."/>
            <person name="Zhang H."/>
            <person name="Bastida-Corcuera F.D."/>
            <person name="Simoes-Barbosa A."/>
            <person name="Brown M.T."/>
            <person name="Hayes R.D."/>
            <person name="Mukherjee M."/>
            <person name="Okumura C.Y."/>
            <person name="Schneider R."/>
            <person name="Smith A.J."/>
            <person name="Vanacova S."/>
            <person name="Villalvazo M."/>
            <person name="Haas B.J."/>
            <person name="Pertea M."/>
            <person name="Feldblyum T.V."/>
            <person name="Utterback T.R."/>
            <person name="Shu C.L."/>
            <person name="Osoegawa K."/>
            <person name="de Jong P.J."/>
            <person name="Hrdy I."/>
            <person name="Horvathova L."/>
            <person name="Zubacova Z."/>
            <person name="Dolezal P."/>
            <person name="Malik S.B."/>
            <person name="Logsdon J.M. Jr."/>
            <person name="Henze K."/>
            <person name="Gupta A."/>
            <person name="Wang C.C."/>
            <person name="Dunne R.L."/>
            <person name="Upcroft J.A."/>
            <person name="Upcroft P."/>
            <person name="White O."/>
            <person name="Salzberg S.L."/>
            <person name="Tang P."/>
            <person name="Chiu C.-H."/>
            <person name="Lee Y.-S."/>
            <person name="Embley T.M."/>
            <person name="Coombs G.H."/>
            <person name="Mottram J.C."/>
            <person name="Tachezy J."/>
            <person name="Fraser-Liggett C.M."/>
            <person name="Johnson P.J."/>
        </authorList>
    </citation>
    <scope>NUCLEOTIDE SEQUENCE [LARGE SCALE GENOMIC DNA]</scope>
    <source>
        <strain evidence="2">G3</strain>
    </source>
</reference>
<dbReference type="Proteomes" id="UP000001542">
    <property type="component" value="Unassembled WGS sequence"/>
</dbReference>
<dbReference type="VEuPathDB" id="TrichDB:TVAG_090520"/>
<gene>
    <name evidence="2" type="ORF">TVAG_090520</name>
</gene>
<proteinExistence type="predicted"/>
<dbReference type="InParanoid" id="A2FA09"/>
<keyword evidence="3" id="KW-1185">Reference proteome</keyword>
<dbReference type="OrthoDB" id="10624545at2759"/>
<protein>
    <submittedName>
        <fullName evidence="2">Uncharacterized protein</fullName>
    </submittedName>
</protein>
<dbReference type="RefSeq" id="XP_001311206.1">
    <property type="nucleotide sequence ID" value="XM_001311205.1"/>
</dbReference>
<feature type="region of interest" description="Disordered" evidence="1">
    <location>
        <begin position="48"/>
        <end position="69"/>
    </location>
</feature>
<name>A2FA09_TRIV3</name>
<reference evidence="2" key="1">
    <citation type="submission" date="2006-10" db="EMBL/GenBank/DDBJ databases">
        <authorList>
            <person name="Amadeo P."/>
            <person name="Zhao Q."/>
            <person name="Wortman J."/>
            <person name="Fraser-Liggett C."/>
            <person name="Carlton J."/>
        </authorList>
    </citation>
    <scope>NUCLEOTIDE SEQUENCE</scope>
    <source>
        <strain evidence="2">G3</strain>
    </source>
</reference>
<accession>A2FA09</accession>
<sequence>MRSFVNSLARANEQFIQEINKRKQIQAQNHKRFINLQKVARSALVFHPKRNPSQTLSHSSSTPLKRLEPLKPLKNENESENVHNNPFPYDNRPTFMNYALPRQPCVGANRIFNSVAARRFVNSEIETFIDQAENPNPSLSPLYAPSVDPVLHIGDFNELEINWNGE</sequence>
<organism evidence="2 3">
    <name type="scientific">Trichomonas vaginalis (strain ATCC PRA-98 / G3)</name>
    <dbReference type="NCBI Taxonomy" id="412133"/>
    <lineage>
        <taxon>Eukaryota</taxon>
        <taxon>Metamonada</taxon>
        <taxon>Parabasalia</taxon>
        <taxon>Trichomonadida</taxon>
        <taxon>Trichomonadidae</taxon>
        <taxon>Trichomonas</taxon>
    </lineage>
</organism>
<evidence type="ECO:0000313" key="2">
    <source>
        <dbReference type="EMBL" id="EAX98276.1"/>
    </source>
</evidence>
<evidence type="ECO:0000256" key="1">
    <source>
        <dbReference type="SAM" id="MobiDB-lite"/>
    </source>
</evidence>
<feature type="compositionally biased region" description="Polar residues" evidence="1">
    <location>
        <begin position="51"/>
        <end position="62"/>
    </location>
</feature>
<dbReference type="EMBL" id="DS113682">
    <property type="protein sequence ID" value="EAX98276.1"/>
    <property type="molecule type" value="Genomic_DNA"/>
</dbReference>
<dbReference type="AlphaFoldDB" id="A2FA09"/>
<dbReference type="KEGG" id="tva:75668893"/>
<evidence type="ECO:0000313" key="3">
    <source>
        <dbReference type="Proteomes" id="UP000001542"/>
    </source>
</evidence>
<dbReference type="VEuPathDB" id="TrichDB:TVAGG3_0730160"/>